<dbReference type="PANTHER" id="PTHR30543:SF21">
    <property type="entry name" value="NAD(P)H-DEPENDENT FMN REDUCTASE LOT6"/>
    <property type="match status" value="1"/>
</dbReference>
<sequence>MSKKLKVAGIAGSLGSKAISKKFLKEVKKSFGEDVELTEILYADIPVYNADIEYPTPASVKRVRDELKEYDAIVIAMPEYNLSIPGSLKNLLDWLSRPEQPGQPKPVLDYPILVFSFSAGISGGMVPQELLRSLLSYLGASVMPQPRASFTGAYNLLDKDGNLVLDDTSKEFLDQSAKAFVAFAQ</sequence>
<organism evidence="2 3">
    <name type="scientific">Erysipelothrix larvae</name>
    <dbReference type="NCBI Taxonomy" id="1514105"/>
    <lineage>
        <taxon>Bacteria</taxon>
        <taxon>Bacillati</taxon>
        <taxon>Bacillota</taxon>
        <taxon>Erysipelotrichia</taxon>
        <taxon>Erysipelotrichales</taxon>
        <taxon>Erysipelotrichaceae</taxon>
        <taxon>Erysipelothrix</taxon>
    </lineage>
</organism>
<dbReference type="GO" id="GO:0016491">
    <property type="term" value="F:oxidoreductase activity"/>
    <property type="evidence" value="ECO:0007669"/>
    <property type="project" value="InterPro"/>
</dbReference>
<dbReference type="Pfam" id="PF03358">
    <property type="entry name" value="FMN_red"/>
    <property type="match status" value="1"/>
</dbReference>
<dbReference type="GO" id="GO:0005829">
    <property type="term" value="C:cytosol"/>
    <property type="evidence" value="ECO:0007669"/>
    <property type="project" value="TreeGrafter"/>
</dbReference>
<dbReference type="Proteomes" id="UP000063781">
    <property type="component" value="Chromosome"/>
</dbReference>
<dbReference type="SUPFAM" id="SSF52218">
    <property type="entry name" value="Flavoproteins"/>
    <property type="match status" value="1"/>
</dbReference>
<evidence type="ECO:0000313" key="2">
    <source>
        <dbReference type="EMBL" id="AMC93832.1"/>
    </source>
</evidence>
<proteinExistence type="predicted"/>
<evidence type="ECO:0000259" key="1">
    <source>
        <dbReference type="Pfam" id="PF03358"/>
    </source>
</evidence>
<dbReference type="InterPro" id="IPR005025">
    <property type="entry name" value="FMN_Rdtase-like_dom"/>
</dbReference>
<dbReference type="OrthoDB" id="9812295at2"/>
<reference evidence="2 3" key="1">
    <citation type="submission" date="2015-10" db="EMBL/GenBank/DDBJ databases">
        <title>Erysipelothrix larvae sp. LV19 isolated from the larval gut of the rhinoceros beetle, Trypoxylus dichotomus.</title>
        <authorList>
            <person name="Lim S."/>
            <person name="Kim B.-C."/>
        </authorList>
    </citation>
    <scope>NUCLEOTIDE SEQUENCE [LARGE SCALE GENOMIC DNA]</scope>
    <source>
        <strain evidence="2 3">LV19</strain>
    </source>
</reference>
<evidence type="ECO:0000313" key="3">
    <source>
        <dbReference type="Proteomes" id="UP000063781"/>
    </source>
</evidence>
<dbReference type="KEGG" id="erl:AOC36_07490"/>
<protein>
    <recommendedName>
        <fullName evidence="1">NADPH-dependent FMN reductase-like domain-containing protein</fullName>
    </recommendedName>
</protein>
<accession>A0A0X8H0J5</accession>
<dbReference type="STRING" id="1514105.AOC36_07490"/>
<dbReference type="PANTHER" id="PTHR30543">
    <property type="entry name" value="CHROMATE REDUCTASE"/>
    <property type="match status" value="1"/>
</dbReference>
<dbReference type="GO" id="GO:0010181">
    <property type="term" value="F:FMN binding"/>
    <property type="evidence" value="ECO:0007669"/>
    <property type="project" value="TreeGrafter"/>
</dbReference>
<dbReference type="RefSeq" id="WP_067632984.1">
    <property type="nucleotide sequence ID" value="NZ_CP013213.1"/>
</dbReference>
<gene>
    <name evidence="2" type="ORF">AOC36_07490</name>
</gene>
<dbReference type="InterPro" id="IPR050712">
    <property type="entry name" value="NAD(P)H-dep_reductase"/>
</dbReference>
<dbReference type="InterPro" id="IPR029039">
    <property type="entry name" value="Flavoprotein-like_sf"/>
</dbReference>
<dbReference type="AlphaFoldDB" id="A0A0X8H0J5"/>
<dbReference type="EMBL" id="CP013213">
    <property type="protein sequence ID" value="AMC93832.1"/>
    <property type="molecule type" value="Genomic_DNA"/>
</dbReference>
<name>A0A0X8H0J5_9FIRM</name>
<dbReference type="Gene3D" id="3.40.50.360">
    <property type="match status" value="1"/>
</dbReference>
<feature type="domain" description="NADPH-dependent FMN reductase-like" evidence="1">
    <location>
        <begin position="6"/>
        <end position="151"/>
    </location>
</feature>
<keyword evidence="3" id="KW-1185">Reference proteome</keyword>